<dbReference type="InterPro" id="IPR050490">
    <property type="entry name" value="Bact_solute-bd_prot1"/>
</dbReference>
<feature type="signal peptide" evidence="1">
    <location>
        <begin position="1"/>
        <end position="20"/>
    </location>
</feature>
<proteinExistence type="predicted"/>
<dbReference type="InterPro" id="IPR006059">
    <property type="entry name" value="SBP"/>
</dbReference>
<feature type="chain" id="PRO_5039541704" evidence="1">
    <location>
        <begin position="21"/>
        <end position="441"/>
    </location>
</feature>
<reference evidence="3" key="1">
    <citation type="submission" date="2020-07" db="EMBL/GenBank/DDBJ databases">
        <authorList>
            <person name="Partida-Martinez L."/>
            <person name="Huntemann M."/>
            <person name="Clum A."/>
            <person name="Wang J."/>
            <person name="Palaniappan K."/>
            <person name="Ritter S."/>
            <person name="Chen I.-M."/>
            <person name="Stamatis D."/>
            <person name="Reddy T."/>
            <person name="O'Malley R."/>
            <person name="Daum C."/>
            <person name="Shapiro N."/>
            <person name="Ivanova N."/>
            <person name="Kyrpides N."/>
            <person name="Woyke T."/>
        </authorList>
    </citation>
    <scope>NUCLEOTIDE SEQUENCE [LARGE SCALE GENOMIC DNA]</scope>
    <source>
        <strain evidence="3">AT2.8</strain>
    </source>
</reference>
<keyword evidence="2" id="KW-0762">Sugar transport</keyword>
<dbReference type="Proteomes" id="UP000548423">
    <property type="component" value="Unassembled WGS sequence"/>
</dbReference>
<reference evidence="3" key="2">
    <citation type="submission" date="2020-08" db="EMBL/GenBank/DDBJ databases">
        <title>The Agave Microbiome: Exploring the role of microbial communities in plant adaptations to desert environments.</title>
        <authorList>
            <person name="Partida-Martinez L.P."/>
        </authorList>
    </citation>
    <scope>NUCLEOTIDE SEQUENCE [LARGE SCALE GENOMIC DNA]</scope>
    <source>
        <strain evidence="3">AT2.8</strain>
    </source>
</reference>
<evidence type="ECO:0000313" key="2">
    <source>
        <dbReference type="EMBL" id="NYE09183.1"/>
    </source>
</evidence>
<keyword evidence="1" id="KW-0732">Signal</keyword>
<evidence type="ECO:0000256" key="1">
    <source>
        <dbReference type="SAM" id="SignalP"/>
    </source>
</evidence>
<dbReference type="SUPFAM" id="SSF53850">
    <property type="entry name" value="Periplasmic binding protein-like II"/>
    <property type="match status" value="1"/>
</dbReference>
<comment type="caution">
    <text evidence="2">The sequence shown here is derived from an EMBL/GenBank/DDBJ whole genome shotgun (WGS) entry which is preliminary data.</text>
</comment>
<sequence>MTKKWVSLLLVGLLAMFMLAACSGKDEASTDEGKSDSSDEEVTLKFVHWINEDVGKWEDVIAKYEAENPGIKVESMPLVENMNSQDYFKQLDLMASAGEEMDLILFSNPNDFAKRVDAGLLEPVTKFVEKEGIDINEVYYNGYPAINGDYYGLPMKNVTNLVMLNKSHLDKAGLEIPTDWTWDDYAEYAKKLTTDGHYGSYLHTWHNLYSVLKTISKEKDNLILLEDGTSNATDPMIRASLELRNQLENVDKSSVPFTEILSQKMDYRQQFFSQSASMVPTASFMITEWGQFTPQFEIAWAPWPKNKEGDKGIAPMGGDLISIAKSSKHKQEAYDFMRWLTTEGIVEQGIWTPSWKDADMDKALETVVNGSKKPDAVHMESLKHALTSVEASEVIAPPPYITEAYNEFGAEVELYLLGEQDLDKTMKNIKERVQAVVDANQ</sequence>
<name>A0A852TK77_9BACI</name>
<dbReference type="Gene3D" id="3.40.190.10">
    <property type="entry name" value="Periplasmic binding protein-like II"/>
    <property type="match status" value="1"/>
</dbReference>
<gene>
    <name evidence="2" type="ORF">F4694_006040</name>
</gene>
<dbReference type="PANTHER" id="PTHR43649:SF12">
    <property type="entry name" value="DIACETYLCHITOBIOSE BINDING PROTEIN DASA"/>
    <property type="match status" value="1"/>
</dbReference>
<keyword evidence="2" id="KW-0813">Transport</keyword>
<organism evidence="2 3">
    <name type="scientific">Neobacillus niacini</name>
    <dbReference type="NCBI Taxonomy" id="86668"/>
    <lineage>
        <taxon>Bacteria</taxon>
        <taxon>Bacillati</taxon>
        <taxon>Bacillota</taxon>
        <taxon>Bacilli</taxon>
        <taxon>Bacillales</taxon>
        <taxon>Bacillaceae</taxon>
        <taxon>Neobacillus</taxon>
    </lineage>
</organism>
<dbReference type="PROSITE" id="PS51257">
    <property type="entry name" value="PROKAR_LIPOPROTEIN"/>
    <property type="match status" value="1"/>
</dbReference>
<dbReference type="AlphaFoldDB" id="A0A852TK77"/>
<protein>
    <submittedName>
        <fullName evidence="2">Multiple sugar transport system substrate-binding protein</fullName>
    </submittedName>
</protein>
<evidence type="ECO:0000313" key="3">
    <source>
        <dbReference type="Proteomes" id="UP000548423"/>
    </source>
</evidence>
<dbReference type="PANTHER" id="PTHR43649">
    <property type="entry name" value="ARABINOSE-BINDING PROTEIN-RELATED"/>
    <property type="match status" value="1"/>
</dbReference>
<dbReference type="EMBL" id="JACCBX010000019">
    <property type="protein sequence ID" value="NYE09183.1"/>
    <property type="molecule type" value="Genomic_DNA"/>
</dbReference>
<dbReference type="Pfam" id="PF01547">
    <property type="entry name" value="SBP_bac_1"/>
    <property type="match status" value="1"/>
</dbReference>
<accession>A0A852TK77</accession>